<reference evidence="1" key="2">
    <citation type="journal article" date="2015" name="Fish Shellfish Immunol.">
        <title>Early steps in the European eel (Anguilla anguilla)-Vibrio vulnificus interaction in the gills: Role of the RtxA13 toxin.</title>
        <authorList>
            <person name="Callol A."/>
            <person name="Pajuelo D."/>
            <person name="Ebbesson L."/>
            <person name="Teles M."/>
            <person name="MacKenzie S."/>
            <person name="Amaro C."/>
        </authorList>
    </citation>
    <scope>NUCLEOTIDE SEQUENCE</scope>
</reference>
<sequence>MQATQSLTAEYLNESVTVTVCCM</sequence>
<name>A0A0E9VF37_ANGAN</name>
<accession>A0A0E9VF37</accession>
<evidence type="ECO:0000313" key="1">
    <source>
        <dbReference type="EMBL" id="JAH76075.1"/>
    </source>
</evidence>
<protein>
    <submittedName>
        <fullName evidence="1">Uncharacterized protein</fullName>
    </submittedName>
</protein>
<organism evidence="1">
    <name type="scientific">Anguilla anguilla</name>
    <name type="common">European freshwater eel</name>
    <name type="synonym">Muraena anguilla</name>
    <dbReference type="NCBI Taxonomy" id="7936"/>
    <lineage>
        <taxon>Eukaryota</taxon>
        <taxon>Metazoa</taxon>
        <taxon>Chordata</taxon>
        <taxon>Craniata</taxon>
        <taxon>Vertebrata</taxon>
        <taxon>Euteleostomi</taxon>
        <taxon>Actinopterygii</taxon>
        <taxon>Neopterygii</taxon>
        <taxon>Teleostei</taxon>
        <taxon>Anguilliformes</taxon>
        <taxon>Anguillidae</taxon>
        <taxon>Anguilla</taxon>
    </lineage>
</organism>
<dbReference type="AlphaFoldDB" id="A0A0E9VF37"/>
<proteinExistence type="predicted"/>
<reference evidence="1" key="1">
    <citation type="submission" date="2014-11" db="EMBL/GenBank/DDBJ databases">
        <authorList>
            <person name="Amaro Gonzalez C."/>
        </authorList>
    </citation>
    <scope>NUCLEOTIDE SEQUENCE</scope>
</reference>
<dbReference type="EMBL" id="GBXM01032502">
    <property type="protein sequence ID" value="JAH76075.1"/>
    <property type="molecule type" value="Transcribed_RNA"/>
</dbReference>